<accession>A0A819YNE5</accession>
<proteinExistence type="predicted"/>
<evidence type="ECO:0000313" key="2">
    <source>
        <dbReference type="Proteomes" id="UP000663881"/>
    </source>
</evidence>
<name>A0A819YNE5_9BILA</name>
<organism evidence="1 2">
    <name type="scientific">Adineta steineri</name>
    <dbReference type="NCBI Taxonomy" id="433720"/>
    <lineage>
        <taxon>Eukaryota</taxon>
        <taxon>Metazoa</taxon>
        <taxon>Spiralia</taxon>
        <taxon>Gnathifera</taxon>
        <taxon>Rotifera</taxon>
        <taxon>Eurotatoria</taxon>
        <taxon>Bdelloidea</taxon>
        <taxon>Adinetida</taxon>
        <taxon>Adinetidae</taxon>
        <taxon>Adineta</taxon>
    </lineage>
</organism>
<protein>
    <submittedName>
        <fullName evidence="1">Uncharacterized protein</fullName>
    </submittedName>
</protein>
<dbReference type="AlphaFoldDB" id="A0A819YNE5"/>
<sequence>MLPINASNIIATEREVCVRFIGAFNILLTSLILECLTRYIEKSKTYDIHPISILDDLHVQAQTGKVKCAPNLKFMDI</sequence>
<dbReference type="EMBL" id="CAJOAY010007190">
    <property type="protein sequence ID" value="CAF4160440.1"/>
    <property type="molecule type" value="Genomic_DNA"/>
</dbReference>
<reference evidence="1" key="1">
    <citation type="submission" date="2021-02" db="EMBL/GenBank/DDBJ databases">
        <authorList>
            <person name="Nowell W R."/>
        </authorList>
    </citation>
    <scope>NUCLEOTIDE SEQUENCE</scope>
</reference>
<evidence type="ECO:0000313" key="1">
    <source>
        <dbReference type="EMBL" id="CAF4160440.1"/>
    </source>
</evidence>
<gene>
    <name evidence="1" type="ORF">OKA104_LOCUS38762</name>
</gene>
<dbReference type="Proteomes" id="UP000663881">
    <property type="component" value="Unassembled WGS sequence"/>
</dbReference>
<comment type="caution">
    <text evidence="1">The sequence shown here is derived from an EMBL/GenBank/DDBJ whole genome shotgun (WGS) entry which is preliminary data.</text>
</comment>